<feature type="repeat" description="PPR" evidence="3">
    <location>
        <begin position="221"/>
        <end position="255"/>
    </location>
</feature>
<dbReference type="Proteomes" id="UP000595140">
    <property type="component" value="Unassembled WGS sequence"/>
</dbReference>
<evidence type="ECO:0000256" key="1">
    <source>
        <dbReference type="ARBA" id="ARBA00007626"/>
    </source>
</evidence>
<evidence type="ECO:0000313" key="4">
    <source>
        <dbReference type="EMBL" id="VFQ60687.1"/>
    </source>
</evidence>
<dbReference type="InterPro" id="IPR044179">
    <property type="entry name" value="PPR5-like"/>
</dbReference>
<dbReference type="Pfam" id="PF13812">
    <property type="entry name" value="PPR_3"/>
    <property type="match status" value="1"/>
</dbReference>
<evidence type="ECO:0000256" key="2">
    <source>
        <dbReference type="ARBA" id="ARBA00022737"/>
    </source>
</evidence>
<dbReference type="InterPro" id="IPR002885">
    <property type="entry name" value="PPR_rpt"/>
</dbReference>
<comment type="similarity">
    <text evidence="1">Belongs to the PPR family. P subfamily.</text>
</comment>
<name>A0A484KBS0_9ASTE</name>
<keyword evidence="5" id="KW-1185">Reference proteome</keyword>
<dbReference type="AlphaFoldDB" id="A0A484KBS0"/>
<reference evidence="4 5" key="1">
    <citation type="submission" date="2018-04" db="EMBL/GenBank/DDBJ databases">
        <authorList>
            <person name="Vogel A."/>
        </authorList>
    </citation>
    <scope>NUCLEOTIDE SEQUENCE [LARGE SCALE GENOMIC DNA]</scope>
</reference>
<feature type="repeat" description="PPR" evidence="3">
    <location>
        <begin position="185"/>
        <end position="219"/>
    </location>
</feature>
<sequence>MKRMLKFSYQDLFFHKFSAIPAKPSAVSPISGTAALLFSSSSSSSSPSSSSQHVWPSIAGLFAGNWSHGDSLLMDDLRDEISQLRDELVVHGGDVEKFHKVLEEKGNPLFRKYPNGSATVELMRQLSSSSPQLAIQVFNWRREIDYVTPLAAEEYSKGICTAGRMKDVDLAAHIFSEAAEKQVKTTSMYNALMSAYMYNGLAVKCQSVFEDMKKEGRCCPTIVTYNILISVFGRLLLVDHMEETFRKVKDLNISPNAATYNYLIAGYLTSWKWDYMEKTYRIMQESITKPNLTTYLLIIRGYAHAGSLEKMEETYRLVKDHVDHNEIPLIRTMILAYCKSSVMNRVSKVKELLKLIPENDYRPWLNTKLILLYAQENLMEEMDTSINEAFEHNTSIITNSVMKRIVTCYYRNSAMDKLSNFVKRAECCGWKICRSLYHCKMVMYSSNRRLVEMENVLGEMEKVNLDKTKKTLWIMYKAYSRWGEKSKLEQVLGLMCKYGCVPCLHEGQTGVR</sequence>
<dbReference type="Pfam" id="PF13041">
    <property type="entry name" value="PPR_2"/>
    <property type="match status" value="1"/>
</dbReference>
<dbReference type="GO" id="GO:0003729">
    <property type="term" value="F:mRNA binding"/>
    <property type="evidence" value="ECO:0007669"/>
    <property type="project" value="InterPro"/>
</dbReference>
<keyword evidence="2" id="KW-0677">Repeat</keyword>
<gene>
    <name evidence="4" type="ORF">CCAM_LOCUS2463</name>
</gene>
<accession>A0A484KBS0</accession>
<dbReference type="PROSITE" id="PS51375">
    <property type="entry name" value="PPR"/>
    <property type="match status" value="2"/>
</dbReference>
<dbReference type="NCBIfam" id="TIGR00756">
    <property type="entry name" value="PPR"/>
    <property type="match status" value="2"/>
</dbReference>
<dbReference type="PANTHER" id="PTHR47874">
    <property type="entry name" value="EXPRESSED PROTEIN"/>
    <property type="match status" value="1"/>
</dbReference>
<dbReference type="EMBL" id="OOIL02000116">
    <property type="protein sequence ID" value="VFQ60687.1"/>
    <property type="molecule type" value="Genomic_DNA"/>
</dbReference>
<dbReference type="Gene3D" id="1.25.40.10">
    <property type="entry name" value="Tetratricopeptide repeat domain"/>
    <property type="match status" value="3"/>
</dbReference>
<evidence type="ECO:0000313" key="5">
    <source>
        <dbReference type="Proteomes" id="UP000595140"/>
    </source>
</evidence>
<evidence type="ECO:0000256" key="3">
    <source>
        <dbReference type="PROSITE-ProRule" id="PRU00708"/>
    </source>
</evidence>
<dbReference type="OrthoDB" id="185373at2759"/>
<proteinExistence type="inferred from homology"/>
<evidence type="ECO:0008006" key="6">
    <source>
        <dbReference type="Google" id="ProtNLM"/>
    </source>
</evidence>
<dbReference type="PANTHER" id="PTHR47874:SF1">
    <property type="entry name" value="OS05G0407900 PROTEIN"/>
    <property type="match status" value="1"/>
</dbReference>
<dbReference type="InterPro" id="IPR011990">
    <property type="entry name" value="TPR-like_helical_dom_sf"/>
</dbReference>
<organism evidence="4 5">
    <name type="scientific">Cuscuta campestris</name>
    <dbReference type="NCBI Taxonomy" id="132261"/>
    <lineage>
        <taxon>Eukaryota</taxon>
        <taxon>Viridiplantae</taxon>
        <taxon>Streptophyta</taxon>
        <taxon>Embryophyta</taxon>
        <taxon>Tracheophyta</taxon>
        <taxon>Spermatophyta</taxon>
        <taxon>Magnoliopsida</taxon>
        <taxon>eudicotyledons</taxon>
        <taxon>Gunneridae</taxon>
        <taxon>Pentapetalae</taxon>
        <taxon>asterids</taxon>
        <taxon>lamiids</taxon>
        <taxon>Solanales</taxon>
        <taxon>Convolvulaceae</taxon>
        <taxon>Cuscuteae</taxon>
        <taxon>Cuscuta</taxon>
        <taxon>Cuscuta subgen. Grammica</taxon>
        <taxon>Cuscuta sect. Cleistogrammica</taxon>
    </lineage>
</organism>
<protein>
    <recommendedName>
        <fullName evidence="6">Pentacotripeptide-repeat region of PRORP domain-containing protein</fullName>
    </recommendedName>
</protein>